<proteinExistence type="predicted"/>
<dbReference type="AlphaFoldDB" id="A0A427YSH2"/>
<feature type="region of interest" description="Disordered" evidence="1">
    <location>
        <begin position="330"/>
        <end position="352"/>
    </location>
</feature>
<dbReference type="OrthoDB" id="441812at2759"/>
<feature type="domain" description="SET" evidence="2">
    <location>
        <begin position="1"/>
        <end position="261"/>
    </location>
</feature>
<gene>
    <name evidence="3" type="ORF">EHS25_006738</name>
</gene>
<dbReference type="PANTHER" id="PTHR13271">
    <property type="entry name" value="UNCHARACTERIZED PUTATIVE METHYLTRANSFERASE"/>
    <property type="match status" value="1"/>
</dbReference>
<dbReference type="InterPro" id="IPR001214">
    <property type="entry name" value="SET_dom"/>
</dbReference>
<dbReference type="CDD" id="cd10527">
    <property type="entry name" value="SET_LSMT"/>
    <property type="match status" value="1"/>
</dbReference>
<evidence type="ECO:0000313" key="4">
    <source>
        <dbReference type="Proteomes" id="UP000279259"/>
    </source>
</evidence>
<dbReference type="STRING" id="1890683.A0A427YSH2"/>
<name>A0A427YSH2_9TREE</name>
<dbReference type="PROSITE" id="PS50280">
    <property type="entry name" value="SET"/>
    <property type="match status" value="1"/>
</dbReference>
<organism evidence="3 4">
    <name type="scientific">Saitozyma podzolica</name>
    <dbReference type="NCBI Taxonomy" id="1890683"/>
    <lineage>
        <taxon>Eukaryota</taxon>
        <taxon>Fungi</taxon>
        <taxon>Dikarya</taxon>
        <taxon>Basidiomycota</taxon>
        <taxon>Agaricomycotina</taxon>
        <taxon>Tremellomycetes</taxon>
        <taxon>Tremellales</taxon>
        <taxon>Trimorphomycetaceae</taxon>
        <taxon>Saitozyma</taxon>
    </lineage>
</organism>
<evidence type="ECO:0000313" key="3">
    <source>
        <dbReference type="EMBL" id="RSH94084.1"/>
    </source>
</evidence>
<dbReference type="PANTHER" id="PTHR13271:SF34">
    <property type="entry name" value="N-LYSINE METHYLTRANSFERASE SETD6"/>
    <property type="match status" value="1"/>
</dbReference>
<dbReference type="InterPro" id="IPR050600">
    <property type="entry name" value="SETD3_SETD6_MTase"/>
</dbReference>
<evidence type="ECO:0000259" key="2">
    <source>
        <dbReference type="PROSITE" id="PS50280"/>
    </source>
</evidence>
<dbReference type="Proteomes" id="UP000279259">
    <property type="component" value="Unassembled WGS sequence"/>
</dbReference>
<dbReference type="GO" id="GO:0005634">
    <property type="term" value="C:nucleus"/>
    <property type="evidence" value="ECO:0007669"/>
    <property type="project" value="TreeGrafter"/>
</dbReference>
<sequence length="501" mass="55153">MEDGEGWRVVARRALGTDEIICRIPKTALLSARTSSLPPSLLPFTRPTTSHTIFHLALVLLHELRLGSGSRWYGYLQSLPRRAIMLPLFWDVAELGGEDGKEARRWLVGTEAERDLTRKDKEGLALSDLAQFYNAVAPHLPPTKAHPEPSPLSAFLHAFSLITTRAFLIDLYHTVALVPFADLLNHSSEPHTSLASDDFVCHICGSLPRCTHDILDTEGGVMRLAHLPDRELARLGSEADTVDMRADRAVEEEEEVFNSYGSIGDARLLVEWGFVAEEFAGEGLTWNPEDLGADAKVREMWGGILDRGRYLAAVLPFARDGEVGYFENRVAGEDEDGDEDEDRLVGPPAGGRPGVLNLSQAGQISINMWTIALLVGMGGTYAETSPDNIETSIIDSVRDTNDSWAALPQEDDDSGEATFRRSPVSPITLQTARVIRDLLQTRLDGMHRADVAFDRLLDMRDALPPGSPLQRMAMTLSVNERSLLQSTLGKWDELLSELGPA</sequence>
<protein>
    <recommendedName>
        <fullName evidence="2">SET domain-containing protein</fullName>
    </recommendedName>
</protein>
<keyword evidence="4" id="KW-1185">Reference proteome</keyword>
<comment type="caution">
    <text evidence="3">The sequence shown here is derived from an EMBL/GenBank/DDBJ whole genome shotgun (WGS) entry which is preliminary data.</text>
</comment>
<reference evidence="3 4" key="1">
    <citation type="submission" date="2018-11" db="EMBL/GenBank/DDBJ databases">
        <title>Genome sequence of Saitozyma podzolica DSM 27192.</title>
        <authorList>
            <person name="Aliyu H."/>
            <person name="Gorte O."/>
            <person name="Ochsenreither K."/>
        </authorList>
    </citation>
    <scope>NUCLEOTIDE SEQUENCE [LARGE SCALE GENOMIC DNA]</scope>
    <source>
        <strain evidence="3 4">DSM 27192</strain>
    </source>
</reference>
<dbReference type="InterPro" id="IPR046341">
    <property type="entry name" value="SET_dom_sf"/>
</dbReference>
<dbReference type="Gene3D" id="3.90.1410.10">
    <property type="entry name" value="set domain protein methyltransferase, domain 1"/>
    <property type="match status" value="1"/>
</dbReference>
<accession>A0A427YSH2</accession>
<dbReference type="SUPFAM" id="SSF82199">
    <property type="entry name" value="SET domain"/>
    <property type="match status" value="1"/>
</dbReference>
<dbReference type="EMBL" id="RSCD01000003">
    <property type="protein sequence ID" value="RSH94084.1"/>
    <property type="molecule type" value="Genomic_DNA"/>
</dbReference>
<dbReference type="GO" id="GO:0016279">
    <property type="term" value="F:protein-lysine N-methyltransferase activity"/>
    <property type="evidence" value="ECO:0007669"/>
    <property type="project" value="TreeGrafter"/>
</dbReference>
<evidence type="ECO:0000256" key="1">
    <source>
        <dbReference type="SAM" id="MobiDB-lite"/>
    </source>
</evidence>
<feature type="compositionally biased region" description="Acidic residues" evidence="1">
    <location>
        <begin position="333"/>
        <end position="342"/>
    </location>
</feature>